<dbReference type="EMBL" id="KQ235487">
    <property type="protein sequence ID" value="KMZ98227.1"/>
    <property type="molecule type" value="Genomic_DNA"/>
</dbReference>
<evidence type="ECO:0000313" key="2">
    <source>
        <dbReference type="Proteomes" id="UP000053239"/>
    </source>
</evidence>
<organism evidence="1 2">
    <name type="scientific">Plasmodium vivax North Korean</name>
    <dbReference type="NCBI Taxonomy" id="1035514"/>
    <lineage>
        <taxon>Eukaryota</taxon>
        <taxon>Sar</taxon>
        <taxon>Alveolata</taxon>
        <taxon>Apicomplexa</taxon>
        <taxon>Aconoidasida</taxon>
        <taxon>Haemosporida</taxon>
        <taxon>Plasmodiidae</taxon>
        <taxon>Plasmodium</taxon>
        <taxon>Plasmodium (Plasmodium)</taxon>
    </lineage>
</organism>
<name>A0A0J9TTS6_PLAVI</name>
<reference evidence="1 2" key="1">
    <citation type="submission" date="2011-09" db="EMBL/GenBank/DDBJ databases">
        <title>The Genome Sequence of Plasmodium vivax North Korean.</title>
        <authorList>
            <consortium name="The Broad Institute Genome Sequencing Platform"/>
            <consortium name="The Broad Institute Genome Sequencing Center for Infectious Disease"/>
            <person name="Neafsey D."/>
            <person name="Carlton J."/>
            <person name="Barnwell J."/>
            <person name="Collins W."/>
            <person name="Escalante A."/>
            <person name="Mullikin J."/>
            <person name="Saul A."/>
            <person name="Guigo R."/>
            <person name="Camara F."/>
            <person name="Young S.K."/>
            <person name="Zeng Q."/>
            <person name="Gargeya S."/>
            <person name="Fitzgerald M."/>
            <person name="Haas B."/>
            <person name="Abouelleil A."/>
            <person name="Alvarado L."/>
            <person name="Arachchi H.M."/>
            <person name="Berlin A."/>
            <person name="Brown A."/>
            <person name="Chapman S.B."/>
            <person name="Chen Z."/>
            <person name="Dunbar C."/>
            <person name="Freedman E."/>
            <person name="Gearin G."/>
            <person name="Gellesch M."/>
            <person name="Goldberg J."/>
            <person name="Griggs A."/>
            <person name="Gujja S."/>
            <person name="Heiman D."/>
            <person name="Howarth C."/>
            <person name="Larson L."/>
            <person name="Lui A."/>
            <person name="MacDonald P.J.P."/>
            <person name="Montmayeur A."/>
            <person name="Murphy C."/>
            <person name="Neiman D."/>
            <person name="Pearson M."/>
            <person name="Priest M."/>
            <person name="Roberts A."/>
            <person name="Saif S."/>
            <person name="Shea T."/>
            <person name="Shenoy N."/>
            <person name="Sisk P."/>
            <person name="Stolte C."/>
            <person name="Sykes S."/>
            <person name="Wortman J."/>
            <person name="Nusbaum C."/>
            <person name="Birren B."/>
        </authorList>
    </citation>
    <scope>NUCLEOTIDE SEQUENCE [LARGE SCALE GENOMIC DNA]</scope>
    <source>
        <strain evidence="1 2">North Korean</strain>
    </source>
</reference>
<proteinExistence type="predicted"/>
<dbReference type="OrthoDB" id="369006at2759"/>
<accession>A0A0J9TTS6</accession>
<protein>
    <submittedName>
        <fullName evidence="1">Uncharacterized protein</fullName>
    </submittedName>
</protein>
<dbReference type="Proteomes" id="UP000053239">
    <property type="component" value="Unassembled WGS sequence"/>
</dbReference>
<evidence type="ECO:0000313" key="1">
    <source>
        <dbReference type="EMBL" id="KMZ98227.1"/>
    </source>
</evidence>
<sequence length="110" mass="13389">MTDFIKERHAKLSFAQVDNVVLMIEIVQYAIVYLSERKYNTLHTLKNSEWKIFFYQLIVAETFLYEKKAENTNKEFNSYYKQQLEVWRLKNTSYSKWFKIEMPLSLSLLK</sequence>
<dbReference type="AlphaFoldDB" id="A0A0J9TTS6"/>
<gene>
    <name evidence="1" type="ORF">PVNG_06608</name>
</gene>